<keyword evidence="2" id="KW-1185">Reference proteome</keyword>
<evidence type="ECO:0000313" key="2">
    <source>
        <dbReference type="Proteomes" id="UP000466024"/>
    </source>
</evidence>
<dbReference type="RefSeq" id="WP_149437668.1">
    <property type="nucleotide sequence ID" value="NZ_VTPX01000020.1"/>
</dbReference>
<reference evidence="1 2" key="1">
    <citation type="submission" date="2019-08" db="EMBL/GenBank/DDBJ databases">
        <title>Bioinformatics analysis of the strain L3 and L5.</title>
        <authorList>
            <person name="Li X."/>
        </authorList>
    </citation>
    <scope>NUCLEOTIDE SEQUENCE [LARGE SCALE GENOMIC DNA]</scope>
    <source>
        <strain evidence="1 2">L3</strain>
    </source>
</reference>
<dbReference type="Proteomes" id="UP000466024">
    <property type="component" value="Unassembled WGS sequence"/>
</dbReference>
<gene>
    <name evidence="1" type="ORF">F0A16_20250</name>
</gene>
<name>A0A640W7J9_9GAMM</name>
<proteinExistence type="predicted"/>
<evidence type="ECO:0000313" key="1">
    <source>
        <dbReference type="EMBL" id="KAA0015540.1"/>
    </source>
</evidence>
<sequence length="232" mass="25791">MKNVLIPSLQHSTEIFIAQHFLTAAGISPTLSAGPNLFMLKRHTRDAHQNSIDVVTLENWSTTPDNYSIQPVGEQPLFPLKGYWIPQGESAELPATPGPGDPKFAFTPDFTGCSLMIDKLNQESYRVYHVQGGHKGGHGGEAPISYMDIEYNNEGRDHGMGLTYSSKFSDYGTESSPRAFIFMKYDLTLEKWCVYTQSQNGLGVSYNSRTGDIVTVSLPTIRTYSMRIVDII</sequence>
<comment type="caution">
    <text evidence="1">The sequence shown here is derived from an EMBL/GenBank/DDBJ whole genome shotgun (WGS) entry which is preliminary data.</text>
</comment>
<dbReference type="AlphaFoldDB" id="A0A640W7J9"/>
<protein>
    <submittedName>
        <fullName evidence="1">Uncharacterized protein</fullName>
    </submittedName>
</protein>
<dbReference type="EMBL" id="VTPX01000020">
    <property type="protein sequence ID" value="KAA0015540.1"/>
    <property type="molecule type" value="Genomic_DNA"/>
</dbReference>
<accession>A0A640W7J9</accession>
<organism evidence="1 2">
    <name type="scientific">Salinicola corii</name>
    <dbReference type="NCBI Taxonomy" id="2606937"/>
    <lineage>
        <taxon>Bacteria</taxon>
        <taxon>Pseudomonadati</taxon>
        <taxon>Pseudomonadota</taxon>
        <taxon>Gammaproteobacteria</taxon>
        <taxon>Oceanospirillales</taxon>
        <taxon>Halomonadaceae</taxon>
        <taxon>Salinicola</taxon>
    </lineage>
</organism>